<keyword evidence="5" id="KW-1185">Reference proteome</keyword>
<dbReference type="GO" id="GO:0005739">
    <property type="term" value="C:mitochondrion"/>
    <property type="evidence" value="ECO:0007669"/>
    <property type="project" value="TreeGrafter"/>
</dbReference>
<dbReference type="Proteomes" id="UP000775213">
    <property type="component" value="Unassembled WGS sequence"/>
</dbReference>
<protein>
    <recommendedName>
        <fullName evidence="3">Glutamate/phenylalanine/leucine/valine/L-tryptophan dehydrogenase C-terminal domain-containing protein</fullName>
    </recommendedName>
</protein>
<dbReference type="Pfam" id="PF00208">
    <property type="entry name" value="ELFV_dehydrog"/>
    <property type="match status" value="1"/>
</dbReference>
<gene>
    <name evidence="4" type="ORF">IEQ34_016080</name>
</gene>
<dbReference type="GO" id="GO:0006538">
    <property type="term" value="P:L-glutamate catabolic process"/>
    <property type="evidence" value="ECO:0007669"/>
    <property type="project" value="TreeGrafter"/>
</dbReference>
<keyword evidence="2" id="KW-0520">NAD</keyword>
<evidence type="ECO:0000256" key="1">
    <source>
        <dbReference type="ARBA" id="ARBA00023002"/>
    </source>
</evidence>
<dbReference type="PANTHER" id="PTHR11606">
    <property type="entry name" value="GLUTAMATE DEHYDROGENASE"/>
    <property type="match status" value="1"/>
</dbReference>
<keyword evidence="1" id="KW-0560">Oxidoreductase</keyword>
<dbReference type="GO" id="GO:0004352">
    <property type="term" value="F:glutamate dehydrogenase (NAD+) activity"/>
    <property type="evidence" value="ECO:0007669"/>
    <property type="project" value="TreeGrafter"/>
</dbReference>
<dbReference type="SUPFAM" id="SSF51735">
    <property type="entry name" value="NAD(P)-binding Rossmann-fold domains"/>
    <property type="match status" value="1"/>
</dbReference>
<evidence type="ECO:0000313" key="4">
    <source>
        <dbReference type="EMBL" id="KAH0454156.1"/>
    </source>
</evidence>
<dbReference type="Gene3D" id="3.40.50.720">
    <property type="entry name" value="NAD(P)-binding Rossmann-like Domain"/>
    <property type="match status" value="1"/>
</dbReference>
<evidence type="ECO:0000256" key="2">
    <source>
        <dbReference type="ARBA" id="ARBA00023027"/>
    </source>
</evidence>
<dbReference type="InterPro" id="IPR036291">
    <property type="entry name" value="NAD(P)-bd_dom_sf"/>
</dbReference>
<proteinExistence type="predicted"/>
<evidence type="ECO:0000313" key="5">
    <source>
        <dbReference type="Proteomes" id="UP000775213"/>
    </source>
</evidence>
<name>A0AAV7GCE5_DENCH</name>
<feature type="domain" description="Glutamate/phenylalanine/leucine/valine/L-tryptophan dehydrogenase C-terminal" evidence="3">
    <location>
        <begin position="4"/>
        <end position="52"/>
    </location>
</feature>
<accession>A0AAV7GCE5</accession>
<dbReference type="InterPro" id="IPR006096">
    <property type="entry name" value="Glu/Leu/Phe/Val/Trp_DH_C"/>
</dbReference>
<evidence type="ECO:0000259" key="3">
    <source>
        <dbReference type="Pfam" id="PF00208"/>
    </source>
</evidence>
<organism evidence="4 5">
    <name type="scientific">Dendrobium chrysotoxum</name>
    <name type="common">Orchid</name>
    <dbReference type="NCBI Taxonomy" id="161865"/>
    <lineage>
        <taxon>Eukaryota</taxon>
        <taxon>Viridiplantae</taxon>
        <taxon>Streptophyta</taxon>
        <taxon>Embryophyta</taxon>
        <taxon>Tracheophyta</taxon>
        <taxon>Spermatophyta</taxon>
        <taxon>Magnoliopsida</taxon>
        <taxon>Liliopsida</taxon>
        <taxon>Asparagales</taxon>
        <taxon>Orchidaceae</taxon>
        <taxon>Epidendroideae</taxon>
        <taxon>Malaxideae</taxon>
        <taxon>Dendrobiinae</taxon>
        <taxon>Dendrobium</taxon>
    </lineage>
</organism>
<comment type="caution">
    <text evidence="4">The sequence shown here is derived from an EMBL/GenBank/DDBJ whole genome shotgun (WGS) entry which is preliminary data.</text>
</comment>
<dbReference type="PANTHER" id="PTHR11606:SF24">
    <property type="entry name" value="NAD-SPECIFIC GLUTAMATE DEHYDROGENASE"/>
    <property type="match status" value="1"/>
</dbReference>
<dbReference type="AlphaFoldDB" id="A0AAV7GCE5"/>
<sequence>MFSFLVPCGVLHRENAAPVKAKYIIEATNHPDDPEADEIISKKGVIVLPDALVWVALLGIHKMLGNELGERIICYLFKGILKLIAKLQNRSLTFKIFNPGELLTISTPASLLMTCLDGVELF</sequence>
<dbReference type="EMBL" id="JAGFBR010000015">
    <property type="protein sequence ID" value="KAH0454156.1"/>
    <property type="molecule type" value="Genomic_DNA"/>
</dbReference>
<reference evidence="4 5" key="1">
    <citation type="journal article" date="2021" name="Hortic Res">
        <title>Chromosome-scale assembly of the Dendrobium chrysotoxum genome enhances the understanding of orchid evolution.</title>
        <authorList>
            <person name="Zhang Y."/>
            <person name="Zhang G.Q."/>
            <person name="Zhang D."/>
            <person name="Liu X.D."/>
            <person name="Xu X.Y."/>
            <person name="Sun W.H."/>
            <person name="Yu X."/>
            <person name="Zhu X."/>
            <person name="Wang Z.W."/>
            <person name="Zhao X."/>
            <person name="Zhong W.Y."/>
            <person name="Chen H."/>
            <person name="Yin W.L."/>
            <person name="Huang T."/>
            <person name="Niu S.C."/>
            <person name="Liu Z.J."/>
        </authorList>
    </citation>
    <scope>NUCLEOTIDE SEQUENCE [LARGE SCALE GENOMIC DNA]</scope>
    <source>
        <strain evidence="4">Lindl</strain>
    </source>
</reference>